<evidence type="ECO:0000313" key="2">
    <source>
        <dbReference type="Proteomes" id="UP000805193"/>
    </source>
</evidence>
<comment type="caution">
    <text evidence="1">The sequence shown here is derived from an EMBL/GenBank/DDBJ whole genome shotgun (WGS) entry which is preliminary data.</text>
</comment>
<reference evidence="1 2" key="1">
    <citation type="journal article" date="2020" name="Cell">
        <title>Large-Scale Comparative Analyses of Tick Genomes Elucidate Their Genetic Diversity and Vector Capacities.</title>
        <authorList>
            <consortium name="Tick Genome and Microbiome Consortium (TIGMIC)"/>
            <person name="Jia N."/>
            <person name="Wang J."/>
            <person name="Shi W."/>
            <person name="Du L."/>
            <person name="Sun Y."/>
            <person name="Zhan W."/>
            <person name="Jiang J.F."/>
            <person name="Wang Q."/>
            <person name="Zhang B."/>
            <person name="Ji P."/>
            <person name="Bell-Sakyi L."/>
            <person name="Cui X.M."/>
            <person name="Yuan T.T."/>
            <person name="Jiang B.G."/>
            <person name="Yang W.F."/>
            <person name="Lam T.T."/>
            <person name="Chang Q.C."/>
            <person name="Ding S.J."/>
            <person name="Wang X.J."/>
            <person name="Zhu J.G."/>
            <person name="Ruan X.D."/>
            <person name="Zhao L."/>
            <person name="Wei J.T."/>
            <person name="Ye R.Z."/>
            <person name="Que T.C."/>
            <person name="Du C.H."/>
            <person name="Zhou Y.H."/>
            <person name="Cheng J.X."/>
            <person name="Dai P.F."/>
            <person name="Guo W.B."/>
            <person name="Han X.H."/>
            <person name="Huang E.J."/>
            <person name="Li L.F."/>
            <person name="Wei W."/>
            <person name="Gao Y.C."/>
            <person name="Liu J.Z."/>
            <person name="Shao H.Z."/>
            <person name="Wang X."/>
            <person name="Wang C.C."/>
            <person name="Yang T.C."/>
            <person name="Huo Q.B."/>
            <person name="Li W."/>
            <person name="Chen H.Y."/>
            <person name="Chen S.E."/>
            <person name="Zhou L.G."/>
            <person name="Ni X.B."/>
            <person name="Tian J.H."/>
            <person name="Sheng Y."/>
            <person name="Liu T."/>
            <person name="Pan Y.S."/>
            <person name="Xia L.Y."/>
            <person name="Li J."/>
            <person name="Zhao F."/>
            <person name="Cao W.C."/>
        </authorList>
    </citation>
    <scope>NUCLEOTIDE SEQUENCE [LARGE SCALE GENOMIC DNA]</scope>
    <source>
        <strain evidence="1">Iper-2018</strain>
    </source>
</reference>
<keyword evidence="2" id="KW-1185">Reference proteome</keyword>
<dbReference type="Proteomes" id="UP000805193">
    <property type="component" value="Unassembled WGS sequence"/>
</dbReference>
<evidence type="ECO:0000313" key="1">
    <source>
        <dbReference type="EMBL" id="KAG0415902.1"/>
    </source>
</evidence>
<accession>A0AC60P9F0</accession>
<protein>
    <submittedName>
        <fullName evidence="1">Uncharacterized protein</fullName>
    </submittedName>
</protein>
<gene>
    <name evidence="1" type="ORF">HPB47_006930</name>
</gene>
<sequence length="127" mass="14158">MPVKDGARDLSVLVQRHASLAAQRNLFDGLLERRPTAAGVVEPRCAGSTREALLSLRDPRLPIKRHTRPAEQQLRPLSLFCVLASVYGLPHGLPPLSLRSQATAAKLSLMKDSSYWRMERGMFLSFH</sequence>
<proteinExistence type="predicted"/>
<dbReference type="EMBL" id="JABSTQ010011012">
    <property type="protein sequence ID" value="KAG0415902.1"/>
    <property type="molecule type" value="Genomic_DNA"/>
</dbReference>
<organism evidence="1 2">
    <name type="scientific">Ixodes persulcatus</name>
    <name type="common">Taiga tick</name>
    <dbReference type="NCBI Taxonomy" id="34615"/>
    <lineage>
        <taxon>Eukaryota</taxon>
        <taxon>Metazoa</taxon>
        <taxon>Ecdysozoa</taxon>
        <taxon>Arthropoda</taxon>
        <taxon>Chelicerata</taxon>
        <taxon>Arachnida</taxon>
        <taxon>Acari</taxon>
        <taxon>Parasitiformes</taxon>
        <taxon>Ixodida</taxon>
        <taxon>Ixodoidea</taxon>
        <taxon>Ixodidae</taxon>
        <taxon>Ixodinae</taxon>
        <taxon>Ixodes</taxon>
    </lineage>
</organism>
<name>A0AC60P9F0_IXOPE</name>